<dbReference type="InterPro" id="IPR036869">
    <property type="entry name" value="J_dom_sf"/>
</dbReference>
<dbReference type="OrthoDB" id="9779889at2"/>
<organism evidence="3 4">
    <name type="scientific">Sphingomonas ginkgonis</name>
    <dbReference type="NCBI Taxonomy" id="2315330"/>
    <lineage>
        <taxon>Bacteria</taxon>
        <taxon>Pseudomonadati</taxon>
        <taxon>Pseudomonadota</taxon>
        <taxon>Alphaproteobacteria</taxon>
        <taxon>Sphingomonadales</taxon>
        <taxon>Sphingomonadaceae</taxon>
        <taxon>Sphingomonas</taxon>
    </lineage>
</organism>
<protein>
    <submittedName>
        <fullName evidence="3">J domain-containing protein</fullName>
    </submittedName>
</protein>
<reference evidence="3 4" key="1">
    <citation type="submission" date="2018-12" db="EMBL/GenBank/DDBJ databases">
        <title>Sphingomonas sp. HMF7854 Genome sequencing and assembly.</title>
        <authorList>
            <person name="Cha I."/>
            <person name="Kang H."/>
            <person name="Kim H."/>
            <person name="Kang J."/>
            <person name="Joh K."/>
        </authorList>
    </citation>
    <scope>NUCLEOTIDE SEQUENCE [LARGE SCALE GENOMIC DNA]</scope>
    <source>
        <strain evidence="3 4">HMF7854</strain>
    </source>
</reference>
<dbReference type="EMBL" id="RWJF01000001">
    <property type="protein sequence ID" value="RST30927.1"/>
    <property type="molecule type" value="Genomic_DNA"/>
</dbReference>
<dbReference type="PANTHER" id="PTHR24074">
    <property type="entry name" value="CO-CHAPERONE PROTEIN DJLA"/>
    <property type="match status" value="1"/>
</dbReference>
<dbReference type="Gene3D" id="1.10.287.110">
    <property type="entry name" value="DnaJ domain"/>
    <property type="match status" value="1"/>
</dbReference>
<evidence type="ECO:0000259" key="2">
    <source>
        <dbReference type="PROSITE" id="PS50076"/>
    </source>
</evidence>
<name>A0A3R9WST4_9SPHN</name>
<evidence type="ECO:0000256" key="1">
    <source>
        <dbReference type="SAM" id="MobiDB-lite"/>
    </source>
</evidence>
<feature type="region of interest" description="Disordered" evidence="1">
    <location>
        <begin position="281"/>
        <end position="316"/>
    </location>
</feature>
<dbReference type="SUPFAM" id="SSF46565">
    <property type="entry name" value="Chaperone J-domain"/>
    <property type="match status" value="1"/>
</dbReference>
<keyword evidence="4" id="KW-1185">Reference proteome</keyword>
<dbReference type="Proteomes" id="UP000274661">
    <property type="component" value="Unassembled WGS sequence"/>
</dbReference>
<accession>A0A3R9WST4</accession>
<dbReference type="InterPro" id="IPR001623">
    <property type="entry name" value="DnaJ_domain"/>
</dbReference>
<gene>
    <name evidence="3" type="ORF">HMF7854_08830</name>
</gene>
<evidence type="ECO:0000313" key="4">
    <source>
        <dbReference type="Proteomes" id="UP000274661"/>
    </source>
</evidence>
<dbReference type="InterPro" id="IPR050817">
    <property type="entry name" value="DjlA_DnaK_co-chaperone"/>
</dbReference>
<dbReference type="CDD" id="cd06257">
    <property type="entry name" value="DnaJ"/>
    <property type="match status" value="1"/>
</dbReference>
<sequence length="316" mass="33377">MALETGCFPPSRRSFRPKRMRPSVSLYSTLGLSPSADRKAVDEAYRALMKQHHPDRAGGNAATAAEINRAYAILRDPAKLAAFDETAAAAWSAAPAAPVRRPRSRRRRHSRVHRGRSGALLLGLLLLGGTGWIAAHPDLLAALELGSFGDPPAPAGHPTAADPMVEPVAHEAVLSAARLGLRLGREPGLAAASSYSRDCQRLLRMDGSMERFDECVAFDAAVALEAPDSSDLFNPVTTTARQMAAARTLSGRFDLIEHRLDLLRNEVEVIAAQDYRAEAEPAAATESAKAATGADDAADDAGAATAGAVAERPSGF</sequence>
<feature type="compositionally biased region" description="Low complexity" evidence="1">
    <location>
        <begin position="281"/>
        <end position="308"/>
    </location>
</feature>
<evidence type="ECO:0000313" key="3">
    <source>
        <dbReference type="EMBL" id="RST30927.1"/>
    </source>
</evidence>
<dbReference type="PROSITE" id="PS50076">
    <property type="entry name" value="DNAJ_2"/>
    <property type="match status" value="1"/>
</dbReference>
<proteinExistence type="predicted"/>
<dbReference type="SMART" id="SM00271">
    <property type="entry name" value="DnaJ"/>
    <property type="match status" value="1"/>
</dbReference>
<dbReference type="AlphaFoldDB" id="A0A3R9WST4"/>
<feature type="domain" description="J" evidence="2">
    <location>
        <begin position="25"/>
        <end position="87"/>
    </location>
</feature>
<dbReference type="Pfam" id="PF00226">
    <property type="entry name" value="DnaJ"/>
    <property type="match status" value="1"/>
</dbReference>
<comment type="caution">
    <text evidence="3">The sequence shown here is derived from an EMBL/GenBank/DDBJ whole genome shotgun (WGS) entry which is preliminary data.</text>
</comment>